<feature type="domain" description="Helix-hairpin-helix DNA-binding motif class 1" evidence="3">
    <location>
        <begin position="249"/>
        <end position="268"/>
    </location>
</feature>
<dbReference type="InterPro" id="IPR004509">
    <property type="entry name" value="Competence_ComEA_HhH"/>
</dbReference>
<evidence type="ECO:0000313" key="4">
    <source>
        <dbReference type="EMBL" id="RHJ25087.1"/>
    </source>
</evidence>
<feature type="compositionally biased region" description="Low complexity" evidence="1">
    <location>
        <begin position="191"/>
        <end position="208"/>
    </location>
</feature>
<dbReference type="InterPro" id="IPR003583">
    <property type="entry name" value="Hlx-hairpin-Hlx_DNA-bd_motif"/>
</dbReference>
<dbReference type="GO" id="GO:0015627">
    <property type="term" value="C:type II protein secretion system complex"/>
    <property type="evidence" value="ECO:0007669"/>
    <property type="project" value="TreeGrafter"/>
</dbReference>
<dbReference type="PANTHER" id="PTHR21180">
    <property type="entry name" value="ENDONUCLEASE/EXONUCLEASE/PHOSPHATASE FAMILY DOMAIN-CONTAINING PROTEIN 1"/>
    <property type="match status" value="1"/>
</dbReference>
<evidence type="ECO:0000256" key="2">
    <source>
        <dbReference type="SAM" id="Phobius"/>
    </source>
</evidence>
<feature type="domain" description="Helix-hairpin-helix DNA-binding motif class 1" evidence="3">
    <location>
        <begin position="219"/>
        <end position="238"/>
    </location>
</feature>
<dbReference type="AlphaFoldDB" id="A0A415C9I7"/>
<dbReference type="GO" id="GO:0015628">
    <property type="term" value="P:protein secretion by the type II secretion system"/>
    <property type="evidence" value="ECO:0007669"/>
    <property type="project" value="TreeGrafter"/>
</dbReference>
<evidence type="ECO:0000256" key="1">
    <source>
        <dbReference type="SAM" id="MobiDB-lite"/>
    </source>
</evidence>
<dbReference type="SUPFAM" id="SSF47781">
    <property type="entry name" value="RuvA domain 2-like"/>
    <property type="match status" value="1"/>
</dbReference>
<evidence type="ECO:0000313" key="5">
    <source>
        <dbReference type="Proteomes" id="UP000283727"/>
    </source>
</evidence>
<feature type="region of interest" description="Disordered" evidence="1">
    <location>
        <begin position="1"/>
        <end position="55"/>
    </location>
</feature>
<dbReference type="SMART" id="SM00278">
    <property type="entry name" value="HhH1"/>
    <property type="match status" value="2"/>
</dbReference>
<dbReference type="InterPro" id="IPR010994">
    <property type="entry name" value="RuvA_2-like"/>
</dbReference>
<dbReference type="Gene3D" id="1.10.150.320">
    <property type="entry name" value="Photosystem II 12 kDa extrinsic protein"/>
    <property type="match status" value="1"/>
</dbReference>
<evidence type="ECO:0000259" key="3">
    <source>
        <dbReference type="SMART" id="SM00278"/>
    </source>
</evidence>
<dbReference type="Proteomes" id="UP000283727">
    <property type="component" value="Unassembled WGS sequence"/>
</dbReference>
<comment type="caution">
    <text evidence="4">The sequence shown here is derived from an EMBL/GenBank/DDBJ whole genome shotgun (WGS) entry which is preliminary data.</text>
</comment>
<dbReference type="NCBIfam" id="TIGR00426">
    <property type="entry name" value="competence protein ComEA helix-hairpin-helix repeat region"/>
    <property type="match status" value="1"/>
</dbReference>
<name>A0A415C9I7_BIFBI</name>
<dbReference type="GO" id="GO:0006281">
    <property type="term" value="P:DNA repair"/>
    <property type="evidence" value="ECO:0007669"/>
    <property type="project" value="InterPro"/>
</dbReference>
<dbReference type="InterPro" id="IPR051675">
    <property type="entry name" value="Endo/Exo/Phosphatase_dom_1"/>
</dbReference>
<dbReference type="EMBL" id="QRLR01000001">
    <property type="protein sequence ID" value="RHJ25087.1"/>
    <property type="molecule type" value="Genomic_DNA"/>
</dbReference>
<dbReference type="PANTHER" id="PTHR21180:SF32">
    <property type="entry name" value="ENDONUCLEASE_EXONUCLEASE_PHOSPHATASE FAMILY DOMAIN-CONTAINING PROTEIN 1"/>
    <property type="match status" value="1"/>
</dbReference>
<reference evidence="4 5" key="1">
    <citation type="submission" date="2018-08" db="EMBL/GenBank/DDBJ databases">
        <title>A genome reference for cultivated species of the human gut microbiota.</title>
        <authorList>
            <person name="Zou Y."/>
            <person name="Xue W."/>
            <person name="Luo G."/>
        </authorList>
    </citation>
    <scope>NUCLEOTIDE SEQUENCE [LARGE SCALE GENOMIC DNA]</scope>
    <source>
        <strain evidence="4 5">AM12-10</strain>
    </source>
</reference>
<feature type="compositionally biased region" description="Basic and acidic residues" evidence="1">
    <location>
        <begin position="38"/>
        <end position="48"/>
    </location>
</feature>
<accession>A0A415C9I7</accession>
<gene>
    <name evidence="4" type="ORF">DW137_02325</name>
</gene>
<keyword evidence="2" id="KW-1133">Transmembrane helix</keyword>
<proteinExistence type="predicted"/>
<sequence>MPDVIGIGTSVATDAGTGVSPPPAPPPGDFSRPVPSHGESHTEKHADVADSTTPAVEPISRLMGVRPDDGMRGQSAKRDVPRLRFRPFHAVTVMLVLTTALCASLTMLLQQSLRYVSAQSHNAAMQNAGGKETGIAETLPGGSDGSDSMNGDGSNSGGTGSDQENSGGAGDAESQGDGVESSAGSQAAQNGRSSQQGSDGSDDGATADTRIDLNTATAEQLDSIPGVGPVTAQRILDHRRSIGRFTSVDQLLDVSGIGAKTLTKIRPWVRV</sequence>
<keyword evidence="2" id="KW-0812">Transmembrane</keyword>
<keyword evidence="2" id="KW-0472">Membrane</keyword>
<dbReference type="GO" id="GO:0003677">
    <property type="term" value="F:DNA binding"/>
    <property type="evidence" value="ECO:0007669"/>
    <property type="project" value="InterPro"/>
</dbReference>
<dbReference type="Pfam" id="PF12836">
    <property type="entry name" value="HHH_3"/>
    <property type="match status" value="1"/>
</dbReference>
<feature type="region of interest" description="Disordered" evidence="1">
    <location>
        <begin position="127"/>
        <end position="208"/>
    </location>
</feature>
<feature type="transmembrane region" description="Helical" evidence="2">
    <location>
        <begin position="88"/>
        <end position="109"/>
    </location>
</feature>
<organism evidence="4 5">
    <name type="scientific">Bifidobacterium bifidum</name>
    <dbReference type="NCBI Taxonomy" id="1681"/>
    <lineage>
        <taxon>Bacteria</taxon>
        <taxon>Bacillati</taxon>
        <taxon>Actinomycetota</taxon>
        <taxon>Actinomycetes</taxon>
        <taxon>Bifidobacteriales</taxon>
        <taxon>Bifidobacteriaceae</taxon>
        <taxon>Bifidobacterium</taxon>
    </lineage>
</organism>
<protein>
    <submittedName>
        <fullName evidence="4">Competence protein ComEA</fullName>
    </submittedName>
</protein>